<feature type="non-terminal residue" evidence="2">
    <location>
        <position position="1"/>
    </location>
</feature>
<sequence>TTTGSNLTASDVVVSENAKLTDSAVKVTNVTATNLEVNQGGLEAANISAGQASFTETNVSATSLVAENLTATTSNLTVTDVVVDNSTKLTDSQVEVTNITTTNLEVDQGKLEATNLEVTEQTKVQNATVTAEQANLGEQASLTDSTLTVNGTVTATDLTLDNTSTQAQAVEAENLSLENNANLEANTSISLTGTLEVSNSSVTTVDLKATTINIDSKGTVSTSGEVETQNLNVDNSTFTSTGEVTVSGAFTATNGSQVQANNLVAENTQITASQVEVKGNASLGETTIDSSSLKVAQDLALGNTSINNATVEAKVVDIKGNVTISDSNLEAVVTTINGTKVNLSNTEVRSTDTTISAQEATLENGTFVGTNLNIEANETNVHDSNLSSVANLSIGANNIQLNATNASAENVTLNATNSLDVSNGSLVKAVNLGINASNFTGDVNAFQYTTGSITCGVNGAGCSDLYNKINGISNASSEVDVTKILDTENTTQIYSSDTASSIGAAATGSTPDTDGTITIKDEETTDTEELENSANRSANADADTNTEANSSVATDSEVQTESKTNIAIIATKDDETNRQQELAKKGTGFDNAFDKDLGDKGYDSYRGIEKDGVELFPEDKTPSKETLDEVREAGVANQALPYGESDESFRSVSKVNINAVFAAAREKANVDLTDSLNAVEQANRENSEESQVSESDLNRTATTGEGMDPTRPYGISVGDYVNTVRNLGPEATQVLVETSNDFGIRSQDRDYKAPSIQTVGQAQTCAPATTPGALSICFALGSVELNPSVLNLSVNSTATNVSIPLAPTSGENK</sequence>
<dbReference type="RefSeq" id="WP_222985571.1">
    <property type="nucleotide sequence ID" value="NZ_NRJF01000097.1"/>
</dbReference>
<feature type="compositionally biased region" description="Polar residues" evidence="1">
    <location>
        <begin position="689"/>
        <end position="703"/>
    </location>
</feature>
<reference evidence="2 3" key="1">
    <citation type="submission" date="2017-08" db="EMBL/GenBank/DDBJ databases">
        <title>Reclassification of Bisgaard taxon 37 and 44.</title>
        <authorList>
            <person name="Christensen H."/>
        </authorList>
    </citation>
    <scope>NUCLEOTIDE SEQUENCE [LARGE SCALE GENOMIC DNA]</scope>
    <source>
        <strain evidence="2 3">EEAB3T1</strain>
    </source>
</reference>
<feature type="non-terminal residue" evidence="2">
    <location>
        <position position="813"/>
    </location>
</feature>
<dbReference type="AlphaFoldDB" id="A0A3A1YDM1"/>
<feature type="compositionally biased region" description="Low complexity" evidence="1">
    <location>
        <begin position="502"/>
        <end position="518"/>
    </location>
</feature>
<dbReference type="Proteomes" id="UP000265964">
    <property type="component" value="Unassembled WGS sequence"/>
</dbReference>
<protein>
    <submittedName>
        <fullName evidence="2">Uncharacterized protein</fullName>
    </submittedName>
</protein>
<keyword evidence="3" id="KW-1185">Reference proteome</keyword>
<name>A0A3A1YDM1_9GAMM</name>
<evidence type="ECO:0000256" key="1">
    <source>
        <dbReference type="SAM" id="MobiDB-lite"/>
    </source>
</evidence>
<feature type="compositionally biased region" description="Polar residues" evidence="1">
    <location>
        <begin position="550"/>
        <end position="561"/>
    </location>
</feature>
<accession>A0A3A1YDM1</accession>
<gene>
    <name evidence="2" type="ORF">CKF59_03895</name>
</gene>
<evidence type="ECO:0000313" key="2">
    <source>
        <dbReference type="EMBL" id="RIY35248.1"/>
    </source>
</evidence>
<feature type="region of interest" description="Disordered" evidence="1">
    <location>
        <begin position="502"/>
        <end position="561"/>
    </location>
</feature>
<proteinExistence type="predicted"/>
<feature type="region of interest" description="Disordered" evidence="1">
    <location>
        <begin position="681"/>
        <end position="714"/>
    </location>
</feature>
<dbReference type="EMBL" id="NRJF01000097">
    <property type="protein sequence ID" value="RIY35248.1"/>
    <property type="molecule type" value="Genomic_DNA"/>
</dbReference>
<evidence type="ECO:0000313" key="3">
    <source>
        <dbReference type="Proteomes" id="UP000265964"/>
    </source>
</evidence>
<feature type="compositionally biased region" description="Low complexity" evidence="1">
    <location>
        <begin position="532"/>
        <end position="549"/>
    </location>
</feature>
<organism evidence="2 3">
    <name type="scientific">Psittacicella gerlachiana</name>
    <dbReference type="NCBI Taxonomy" id="2028574"/>
    <lineage>
        <taxon>Bacteria</taxon>
        <taxon>Pseudomonadati</taxon>
        <taxon>Pseudomonadota</taxon>
        <taxon>Gammaproteobacteria</taxon>
        <taxon>Pasteurellales</taxon>
        <taxon>Psittacicellaceae</taxon>
        <taxon>Psittacicella</taxon>
    </lineage>
</organism>
<comment type="caution">
    <text evidence="2">The sequence shown here is derived from an EMBL/GenBank/DDBJ whole genome shotgun (WGS) entry which is preliminary data.</text>
</comment>